<feature type="compositionally biased region" description="Basic and acidic residues" evidence="1">
    <location>
        <begin position="821"/>
        <end position="841"/>
    </location>
</feature>
<evidence type="ECO:0000313" key="2">
    <source>
        <dbReference type="EMBL" id="KAK1924069.1"/>
    </source>
</evidence>
<feature type="compositionally biased region" description="Low complexity" evidence="1">
    <location>
        <begin position="143"/>
        <end position="164"/>
    </location>
</feature>
<feature type="region of interest" description="Disordered" evidence="1">
    <location>
        <begin position="1"/>
        <end position="475"/>
    </location>
</feature>
<feature type="compositionally biased region" description="Basic and acidic residues" evidence="1">
    <location>
        <begin position="58"/>
        <end position="67"/>
    </location>
</feature>
<name>A0AAD9D0B7_PAPLA</name>
<dbReference type="Proteomes" id="UP001182556">
    <property type="component" value="Unassembled WGS sequence"/>
</dbReference>
<sequence>MSRTPAAFAPDPTKWIDTSKSSSKSKHKPQRPLVGFRSNLNIATPPPSTIRRAVVAGRQERERDETPLARQTGLMGYLTPPTTAGSDRSKPRQRLERLRMEVDKALQETTPTAVNAHRDGKRRVDDFWGSSSDAEPGPSKVSRPAGTVAAGVAARGAKKPAVLVDVDEDEQVEPISRFGGKENHLPPVVLHSPARLLPKPTQATPSQPPIRSSHLPRPRAPARSSSPSLEGSSEPEHPIASSTPMRTPIPDHILALHKQLCGRDTQRMKRVRSPWRAPGDPSSPVAPPRSPRKDVDTRVLGIKGKNRENRGKQKALVSLSDEESEFGVKRKRRKEEGQDRESGISKGVMVAPRHKEFVTGFVSPTRKLKPARSRKVDEETAHDRPPAHPRVVDEHGMATTRGSRLIRSPSPMSDSAHEVPKVDNVIHLRSSSPTTHPLTPRPSSPLTPRKAQRKPISPRHHSVTPPKPRSAKKLHKHHETLFAFPPPPQPDFGIAMEDKQHETKRQWKPVEMHAETLMTWSLGNVRSDPTKPIPLVEQPEAAEEKDGVTGGHVRPDPTPMQFRSGERKRSDSTSSDTESLAASMVSQSFPNLVRSSPSKKSSSIPTSDPAGVEEPHDGDEAAAMPPSKQPSQPPSLNLIDLPPSSPPKVDTPQAEAAQPVSTETPRVKRADDRWKGLQAGILSVPVPSSARSTPSQGKSGSQKRKRKSPSRGKEEGQTKLAAFGFFPDESAPTSGSLRETFDKKWEEEEDLDFDERGDCPPMESARKSGDTKEALVPSVIGPKMGKVPDAPWHPDLRPAGIAELQRREARRKQSQSQHAYSLREQREDDEVSVKDKMESSDRSSSLTSSDPLFPEHSGGDAQRWFEGIGERRSSEFGSFRDD</sequence>
<feature type="compositionally biased region" description="Basic and acidic residues" evidence="1">
    <location>
        <begin position="334"/>
        <end position="343"/>
    </location>
</feature>
<feature type="compositionally biased region" description="Basic and acidic residues" evidence="1">
    <location>
        <begin position="116"/>
        <end position="126"/>
    </location>
</feature>
<feature type="compositionally biased region" description="Basic and acidic residues" evidence="1">
    <location>
        <begin position="665"/>
        <end position="675"/>
    </location>
</feature>
<protein>
    <submittedName>
        <fullName evidence="2">Uncharacterized protein</fullName>
    </submittedName>
</protein>
<dbReference type="EMBL" id="JAODAN010000005">
    <property type="protein sequence ID" value="KAK1924069.1"/>
    <property type="molecule type" value="Genomic_DNA"/>
</dbReference>
<feature type="compositionally biased region" description="Basic residues" evidence="1">
    <location>
        <begin position="450"/>
        <end position="462"/>
    </location>
</feature>
<gene>
    <name evidence="2" type="ORF">DB88DRAFT_489002</name>
</gene>
<feature type="compositionally biased region" description="Basic and acidic residues" evidence="1">
    <location>
        <begin position="87"/>
        <end position="106"/>
    </location>
</feature>
<feature type="compositionally biased region" description="Basic and acidic residues" evidence="1">
    <location>
        <begin position="374"/>
        <end position="396"/>
    </location>
</feature>
<feature type="compositionally biased region" description="Basic and acidic residues" evidence="1">
    <location>
        <begin position="868"/>
        <end position="882"/>
    </location>
</feature>
<feature type="compositionally biased region" description="Low complexity" evidence="1">
    <location>
        <begin position="428"/>
        <end position="438"/>
    </location>
</feature>
<organism evidence="2 3">
    <name type="scientific">Papiliotrema laurentii</name>
    <name type="common">Cryptococcus laurentii</name>
    <dbReference type="NCBI Taxonomy" id="5418"/>
    <lineage>
        <taxon>Eukaryota</taxon>
        <taxon>Fungi</taxon>
        <taxon>Dikarya</taxon>
        <taxon>Basidiomycota</taxon>
        <taxon>Agaricomycotina</taxon>
        <taxon>Tremellomycetes</taxon>
        <taxon>Tremellales</taxon>
        <taxon>Rhynchogastremaceae</taxon>
        <taxon>Papiliotrema</taxon>
    </lineage>
</organism>
<keyword evidence="3" id="KW-1185">Reference proteome</keyword>
<reference evidence="2" key="1">
    <citation type="submission" date="2023-02" db="EMBL/GenBank/DDBJ databases">
        <title>Identification and recombinant expression of a fungal hydrolase from Papiliotrema laurentii that hydrolyzes apple cutin and clears colloidal polyester polyurethane.</title>
        <authorList>
            <consortium name="DOE Joint Genome Institute"/>
            <person name="Roman V.A."/>
            <person name="Bojanowski C."/>
            <person name="Crable B.R."/>
            <person name="Wagner D.N."/>
            <person name="Hung C.S."/>
            <person name="Nadeau L.J."/>
            <person name="Schratz L."/>
            <person name="Haridas S."/>
            <person name="Pangilinan J."/>
            <person name="Lipzen A."/>
            <person name="Na H."/>
            <person name="Yan M."/>
            <person name="Ng V."/>
            <person name="Grigoriev I.V."/>
            <person name="Spatafora J.W."/>
            <person name="Barlow D."/>
            <person name="Biffinger J."/>
            <person name="Kelley-Loughnane N."/>
            <person name="Varaljay V.A."/>
            <person name="Crookes-Goodson W.J."/>
        </authorList>
    </citation>
    <scope>NUCLEOTIDE SEQUENCE</scope>
    <source>
        <strain evidence="2">5307AH</strain>
    </source>
</reference>
<accession>A0AAD9D0B7</accession>
<comment type="caution">
    <text evidence="2">The sequence shown here is derived from an EMBL/GenBank/DDBJ whole genome shotgun (WGS) entry which is preliminary data.</text>
</comment>
<evidence type="ECO:0000256" key="1">
    <source>
        <dbReference type="SAM" id="MobiDB-lite"/>
    </source>
</evidence>
<proteinExistence type="predicted"/>
<dbReference type="AlphaFoldDB" id="A0AAD9D0B7"/>
<feature type="compositionally biased region" description="Basic and acidic residues" evidence="1">
    <location>
        <begin position="754"/>
        <end position="773"/>
    </location>
</feature>
<feature type="compositionally biased region" description="Basic residues" evidence="1">
    <location>
        <begin position="701"/>
        <end position="710"/>
    </location>
</feature>
<evidence type="ECO:0000313" key="3">
    <source>
        <dbReference type="Proteomes" id="UP001182556"/>
    </source>
</evidence>
<feature type="compositionally biased region" description="Low complexity" evidence="1">
    <location>
        <begin position="211"/>
        <end position="232"/>
    </location>
</feature>
<feature type="compositionally biased region" description="Polar residues" evidence="1">
    <location>
        <begin position="572"/>
        <end position="594"/>
    </location>
</feature>
<feature type="compositionally biased region" description="Low complexity" evidence="1">
    <location>
        <begin position="595"/>
        <end position="607"/>
    </location>
</feature>
<feature type="compositionally biased region" description="Basic and acidic residues" evidence="1">
    <location>
        <begin position="415"/>
        <end position="426"/>
    </location>
</feature>
<feature type="region of interest" description="Disordered" evidence="1">
    <location>
        <begin position="521"/>
        <end position="882"/>
    </location>
</feature>